<dbReference type="Pfam" id="PF14989">
    <property type="entry name" value="CCDC32"/>
    <property type="match status" value="1"/>
</dbReference>
<organism evidence="1 2">
    <name type="scientific">Ridgeia piscesae</name>
    <name type="common">Tubeworm</name>
    <dbReference type="NCBI Taxonomy" id="27915"/>
    <lineage>
        <taxon>Eukaryota</taxon>
        <taxon>Metazoa</taxon>
        <taxon>Spiralia</taxon>
        <taxon>Lophotrochozoa</taxon>
        <taxon>Annelida</taxon>
        <taxon>Polychaeta</taxon>
        <taxon>Sedentaria</taxon>
        <taxon>Canalipalpata</taxon>
        <taxon>Sabellida</taxon>
        <taxon>Siboglinidae</taxon>
        <taxon>Ridgeia</taxon>
    </lineage>
</organism>
<dbReference type="InterPro" id="IPR028039">
    <property type="entry name" value="CCDC32"/>
</dbReference>
<dbReference type="PANTHER" id="PTHR31800:SF1">
    <property type="entry name" value="COILED-COIL DOMAIN-CONTAINING PROTEIN 32"/>
    <property type="match status" value="1"/>
</dbReference>
<dbReference type="Proteomes" id="UP001209878">
    <property type="component" value="Unassembled WGS sequence"/>
</dbReference>
<comment type="caution">
    <text evidence="1">The sequence shown here is derived from an EMBL/GenBank/DDBJ whole genome shotgun (WGS) entry which is preliminary data.</text>
</comment>
<name>A0AAD9KR87_RIDPI</name>
<sequence length="129" mass="14523">MTSELVSSEKYIDSLERKLDRIKGKGKDGHEPTSKEMLHHLSAVKEAHMKELTDTSDRPFESNYSTNLERVNDAAAVTFLQRKLCPERQAIMVEELHPLVENDTLQTVTKTLHEAANTDAESQDVKSAS</sequence>
<keyword evidence="2" id="KW-1185">Reference proteome</keyword>
<proteinExistence type="predicted"/>
<reference evidence="1" key="1">
    <citation type="journal article" date="2023" name="Mol. Biol. Evol.">
        <title>Third-Generation Sequencing Reveals the Adaptive Role of the Epigenome in Three Deep-Sea Polychaetes.</title>
        <authorList>
            <person name="Perez M."/>
            <person name="Aroh O."/>
            <person name="Sun Y."/>
            <person name="Lan Y."/>
            <person name="Juniper S.K."/>
            <person name="Young C.R."/>
            <person name="Angers B."/>
            <person name="Qian P.Y."/>
        </authorList>
    </citation>
    <scope>NUCLEOTIDE SEQUENCE</scope>
    <source>
        <strain evidence="1">R07B-5</strain>
    </source>
</reference>
<dbReference type="PANTHER" id="PTHR31800">
    <property type="entry name" value="COILED-COIL DOMAIN-CONTAINING PROTEIN 32"/>
    <property type="match status" value="1"/>
</dbReference>
<gene>
    <name evidence="1" type="ORF">NP493_737g02053</name>
</gene>
<dbReference type="GO" id="GO:0044782">
    <property type="term" value="P:cilium organization"/>
    <property type="evidence" value="ECO:0007669"/>
    <property type="project" value="TreeGrafter"/>
</dbReference>
<evidence type="ECO:0000313" key="1">
    <source>
        <dbReference type="EMBL" id="KAK2175380.1"/>
    </source>
</evidence>
<dbReference type="AlphaFoldDB" id="A0AAD9KR87"/>
<accession>A0AAD9KR87</accession>
<dbReference type="EMBL" id="JAODUO010000734">
    <property type="protein sequence ID" value="KAK2175380.1"/>
    <property type="molecule type" value="Genomic_DNA"/>
</dbReference>
<evidence type="ECO:0000313" key="2">
    <source>
        <dbReference type="Proteomes" id="UP001209878"/>
    </source>
</evidence>
<protein>
    <submittedName>
        <fullName evidence="1">Uncharacterized protein</fullName>
    </submittedName>
</protein>